<gene>
    <name evidence="13" type="ORF">Syun_025398</name>
</gene>
<evidence type="ECO:0000256" key="8">
    <source>
        <dbReference type="ARBA" id="ARBA00023242"/>
    </source>
</evidence>
<dbReference type="Pfam" id="PF00072">
    <property type="entry name" value="Response_reg"/>
    <property type="match status" value="1"/>
</dbReference>
<evidence type="ECO:0000256" key="1">
    <source>
        <dbReference type="ARBA" id="ARBA00004123"/>
    </source>
</evidence>
<dbReference type="PANTHER" id="PTHR43874:SF7">
    <property type="entry name" value="TWO-COMPONENT RESPONSE REGULATOR ARR10"/>
    <property type="match status" value="1"/>
</dbReference>
<keyword evidence="14" id="KW-1185">Reference proteome</keyword>
<dbReference type="SMART" id="SM00448">
    <property type="entry name" value="REC"/>
    <property type="match status" value="1"/>
</dbReference>
<dbReference type="Gene3D" id="3.40.50.2300">
    <property type="match status" value="1"/>
</dbReference>
<dbReference type="InterPro" id="IPR001005">
    <property type="entry name" value="SANT/Myb"/>
</dbReference>
<evidence type="ECO:0000313" key="14">
    <source>
        <dbReference type="Proteomes" id="UP001420932"/>
    </source>
</evidence>
<dbReference type="GO" id="GO:0003677">
    <property type="term" value="F:DNA binding"/>
    <property type="evidence" value="ECO:0007669"/>
    <property type="project" value="UniProtKB-KW"/>
</dbReference>
<keyword evidence="6" id="KW-0010">Activator</keyword>
<dbReference type="InterPro" id="IPR009057">
    <property type="entry name" value="Homeodomain-like_sf"/>
</dbReference>
<dbReference type="SUPFAM" id="SSF46689">
    <property type="entry name" value="Homeodomain-like"/>
    <property type="match status" value="1"/>
</dbReference>
<dbReference type="Pfam" id="PF00249">
    <property type="entry name" value="Myb_DNA-binding"/>
    <property type="match status" value="1"/>
</dbReference>
<accession>A0AAP0HR83</accession>
<feature type="compositionally biased region" description="Low complexity" evidence="10">
    <location>
        <begin position="535"/>
        <end position="547"/>
    </location>
</feature>
<dbReference type="SUPFAM" id="SSF52172">
    <property type="entry name" value="CheY-like"/>
    <property type="match status" value="1"/>
</dbReference>
<keyword evidence="7" id="KW-0804">Transcription</keyword>
<evidence type="ECO:0008006" key="15">
    <source>
        <dbReference type="Google" id="ProtNLM"/>
    </source>
</evidence>
<protein>
    <recommendedName>
        <fullName evidence="15">Two-component response regulator</fullName>
    </recommendedName>
</protein>
<sequence>MTVEDRRECSGETDGNDQFPVGMRVLAVDDDLTCLRVLESLLRRCAYHVTTTNQAVTALKMLREKRNKFDLVISDVHMPDMDGFKLLELVGLEMDLPVIMLSGNGDKKLVMKGVTHGACDYLLKPVRIEELKNIWQHVVRRKKIDTKDVNNSENLETGHQVVGEGGQGSAAVAQSSNGKVNRKRKDQDEDDDEDGEDNGQENDDPSAQKKPRVVWTVELHRKFVAAVNQLGIEKAVPKKILDLMNVERLTRENVASHLQKYRLYLKRIQQANMVAALGGKDASYLRMGSLDGLGDFHALTGAGQIPSTALAPFSTGGMLGRINTPPSLGLRGLGSSGMIQLGRPPNSSNPVNDFGKFQQVVLPGNQNGNLYKGMPTSFEIDQLQQNKINNRVADFNAINEPAMFSVASGFPDSGMVIGNSSSSFLGPPSNPLLLQGHPQQVRNQGAFGNHSSASMPSLNSGPFEINISTSSHLPDQGRCNDNWQDAVPLNGFSSNSLPLNDPFTHADVAPINLGENISSISPRIGTNSVDVSACNVVSSSSPPSSLQDSRREAQSQAGPVAISLPYENQNISNFGSKSSRDDHNMNYNLQRNREESKQDYSHNANQVFSSFTSLPIHGTIGSIGQNVVQNNVFSNRKMDSMLTSQPNSGTAPFLMQQNVFDKSSVEAMTRLKDDYHMEQTKSHGGFMPNPCGSLEDIMNAMIKKEQEEALLMDSGEMGCSIYPVRTCM</sequence>
<dbReference type="InterPro" id="IPR006447">
    <property type="entry name" value="Myb_dom_plants"/>
</dbReference>
<evidence type="ECO:0000256" key="4">
    <source>
        <dbReference type="ARBA" id="ARBA00023015"/>
    </source>
</evidence>
<keyword evidence="8" id="KW-0539">Nucleus</keyword>
<dbReference type="Gene3D" id="1.10.10.60">
    <property type="entry name" value="Homeodomain-like"/>
    <property type="match status" value="1"/>
</dbReference>
<feature type="modified residue" description="4-aspartylphosphate" evidence="9">
    <location>
        <position position="75"/>
    </location>
</feature>
<keyword evidence="2 9" id="KW-0597">Phosphoprotein</keyword>
<keyword evidence="4" id="KW-0805">Transcription regulation</keyword>
<dbReference type="EMBL" id="JBBNAF010000011">
    <property type="protein sequence ID" value="KAK9098353.1"/>
    <property type="molecule type" value="Genomic_DNA"/>
</dbReference>
<dbReference type="InterPro" id="IPR001789">
    <property type="entry name" value="Sig_transdc_resp-reg_receiver"/>
</dbReference>
<evidence type="ECO:0000259" key="11">
    <source>
        <dbReference type="PROSITE" id="PS50110"/>
    </source>
</evidence>
<dbReference type="FunFam" id="1.10.10.60:FF:000007">
    <property type="entry name" value="Two-component response regulator"/>
    <property type="match status" value="1"/>
</dbReference>
<feature type="region of interest" description="Disordered" evidence="10">
    <location>
        <begin position="150"/>
        <end position="212"/>
    </location>
</feature>
<evidence type="ECO:0000256" key="7">
    <source>
        <dbReference type="ARBA" id="ARBA00023163"/>
    </source>
</evidence>
<organism evidence="13 14">
    <name type="scientific">Stephania yunnanensis</name>
    <dbReference type="NCBI Taxonomy" id="152371"/>
    <lineage>
        <taxon>Eukaryota</taxon>
        <taxon>Viridiplantae</taxon>
        <taxon>Streptophyta</taxon>
        <taxon>Embryophyta</taxon>
        <taxon>Tracheophyta</taxon>
        <taxon>Spermatophyta</taxon>
        <taxon>Magnoliopsida</taxon>
        <taxon>Ranunculales</taxon>
        <taxon>Menispermaceae</taxon>
        <taxon>Menispermoideae</taxon>
        <taxon>Cissampelideae</taxon>
        <taxon>Stephania</taxon>
    </lineage>
</organism>
<feature type="region of interest" description="Disordered" evidence="10">
    <location>
        <begin position="535"/>
        <end position="556"/>
    </location>
</feature>
<feature type="domain" description="HTH myb-type" evidence="12">
    <location>
        <begin position="207"/>
        <end position="266"/>
    </location>
</feature>
<evidence type="ECO:0000256" key="6">
    <source>
        <dbReference type="ARBA" id="ARBA00023159"/>
    </source>
</evidence>
<dbReference type="CDD" id="cd17584">
    <property type="entry name" value="REC_typeB_ARR-like"/>
    <property type="match status" value="1"/>
</dbReference>
<dbReference type="GO" id="GO:0003700">
    <property type="term" value="F:DNA-binding transcription factor activity"/>
    <property type="evidence" value="ECO:0007669"/>
    <property type="project" value="InterPro"/>
</dbReference>
<evidence type="ECO:0000256" key="10">
    <source>
        <dbReference type="SAM" id="MobiDB-lite"/>
    </source>
</evidence>
<dbReference type="AlphaFoldDB" id="A0AAP0HR83"/>
<feature type="compositionally biased region" description="Acidic residues" evidence="10">
    <location>
        <begin position="188"/>
        <end position="204"/>
    </location>
</feature>
<dbReference type="InterPro" id="IPR017930">
    <property type="entry name" value="Myb_dom"/>
</dbReference>
<dbReference type="Proteomes" id="UP001420932">
    <property type="component" value="Unassembled WGS sequence"/>
</dbReference>
<evidence type="ECO:0000256" key="2">
    <source>
        <dbReference type="ARBA" id="ARBA00022553"/>
    </source>
</evidence>
<reference evidence="13 14" key="1">
    <citation type="submission" date="2024-01" db="EMBL/GenBank/DDBJ databases">
        <title>Genome assemblies of Stephania.</title>
        <authorList>
            <person name="Yang L."/>
        </authorList>
    </citation>
    <scope>NUCLEOTIDE SEQUENCE [LARGE SCALE GENOMIC DNA]</scope>
    <source>
        <strain evidence="13">YNDBR</strain>
        <tissue evidence="13">Leaf</tissue>
    </source>
</reference>
<dbReference type="GO" id="GO:0009736">
    <property type="term" value="P:cytokinin-activated signaling pathway"/>
    <property type="evidence" value="ECO:0007669"/>
    <property type="project" value="InterPro"/>
</dbReference>
<evidence type="ECO:0000313" key="13">
    <source>
        <dbReference type="EMBL" id="KAK9098353.1"/>
    </source>
</evidence>
<dbReference type="GO" id="GO:0000160">
    <property type="term" value="P:phosphorelay signal transduction system"/>
    <property type="evidence" value="ECO:0007669"/>
    <property type="project" value="UniProtKB-KW"/>
</dbReference>
<evidence type="ECO:0000256" key="3">
    <source>
        <dbReference type="ARBA" id="ARBA00023012"/>
    </source>
</evidence>
<dbReference type="InterPro" id="IPR011006">
    <property type="entry name" value="CheY-like_superfamily"/>
</dbReference>
<dbReference type="PROSITE" id="PS50110">
    <property type="entry name" value="RESPONSE_REGULATORY"/>
    <property type="match status" value="1"/>
</dbReference>
<evidence type="ECO:0000259" key="12">
    <source>
        <dbReference type="PROSITE" id="PS51294"/>
    </source>
</evidence>
<comment type="caution">
    <text evidence="13">The sequence shown here is derived from an EMBL/GenBank/DDBJ whole genome shotgun (WGS) entry which is preliminary data.</text>
</comment>
<dbReference type="PANTHER" id="PTHR43874">
    <property type="entry name" value="TWO-COMPONENT RESPONSE REGULATOR"/>
    <property type="match status" value="1"/>
</dbReference>
<dbReference type="PROSITE" id="PS51294">
    <property type="entry name" value="HTH_MYB"/>
    <property type="match status" value="1"/>
</dbReference>
<proteinExistence type="predicted"/>
<evidence type="ECO:0000256" key="5">
    <source>
        <dbReference type="ARBA" id="ARBA00023125"/>
    </source>
</evidence>
<evidence type="ECO:0000256" key="9">
    <source>
        <dbReference type="PROSITE-ProRule" id="PRU00169"/>
    </source>
</evidence>
<comment type="subcellular location">
    <subcellularLocation>
        <location evidence="1">Nucleus</location>
    </subcellularLocation>
</comment>
<keyword evidence="3" id="KW-0902">Two-component regulatory system</keyword>
<feature type="domain" description="Response regulatory" evidence="11">
    <location>
        <begin position="24"/>
        <end position="139"/>
    </location>
</feature>
<dbReference type="InterPro" id="IPR017053">
    <property type="entry name" value="Response_reg_B-typ_pln"/>
</dbReference>
<dbReference type="GO" id="GO:0005634">
    <property type="term" value="C:nucleus"/>
    <property type="evidence" value="ECO:0007669"/>
    <property type="project" value="UniProtKB-SubCell"/>
</dbReference>
<dbReference type="PIRSF" id="PIRSF036392">
    <property type="entry name" value="RR_ARR_type-B"/>
    <property type="match status" value="1"/>
</dbReference>
<dbReference type="NCBIfam" id="TIGR01557">
    <property type="entry name" value="myb_SHAQKYF"/>
    <property type="match status" value="1"/>
</dbReference>
<name>A0AAP0HR83_9MAGN</name>
<dbReference type="InterPro" id="IPR045279">
    <property type="entry name" value="ARR-like"/>
</dbReference>
<keyword evidence="5" id="KW-0238">DNA-binding</keyword>